<dbReference type="Pfam" id="PF00089">
    <property type="entry name" value="Trypsin"/>
    <property type="match status" value="1"/>
</dbReference>
<dbReference type="InterPro" id="IPR043504">
    <property type="entry name" value="Peptidase_S1_PA_chymotrypsin"/>
</dbReference>
<feature type="compositionally biased region" description="Polar residues" evidence="1">
    <location>
        <begin position="550"/>
        <end position="559"/>
    </location>
</feature>
<keyword evidence="2" id="KW-0732">Signal</keyword>
<feature type="compositionally biased region" description="Low complexity" evidence="1">
    <location>
        <begin position="42"/>
        <end position="57"/>
    </location>
</feature>
<feature type="chain" id="PRO_5042515535" evidence="2">
    <location>
        <begin position="24"/>
        <end position="904"/>
    </location>
</feature>
<dbReference type="InterPro" id="IPR051333">
    <property type="entry name" value="CLIP_Serine_Protease"/>
</dbReference>
<feature type="compositionally biased region" description="Basic and acidic residues" evidence="1">
    <location>
        <begin position="560"/>
        <end position="571"/>
    </location>
</feature>
<dbReference type="GeneID" id="107273477"/>
<reference evidence="5" key="1">
    <citation type="submission" date="2025-08" db="UniProtKB">
        <authorList>
            <consortium name="RefSeq"/>
        </authorList>
    </citation>
    <scope>IDENTIFICATION</scope>
</reference>
<protein>
    <submittedName>
        <fullName evidence="5">Uncharacterized protein LOC107273477</fullName>
    </submittedName>
</protein>
<evidence type="ECO:0000313" key="4">
    <source>
        <dbReference type="Proteomes" id="UP000694920"/>
    </source>
</evidence>
<dbReference type="PANTHER" id="PTHR24260:SF136">
    <property type="entry name" value="GH08193P-RELATED"/>
    <property type="match status" value="1"/>
</dbReference>
<organism evidence="4 5">
    <name type="scientific">Cephus cinctus</name>
    <name type="common">Wheat stem sawfly</name>
    <dbReference type="NCBI Taxonomy" id="211228"/>
    <lineage>
        <taxon>Eukaryota</taxon>
        <taxon>Metazoa</taxon>
        <taxon>Ecdysozoa</taxon>
        <taxon>Arthropoda</taxon>
        <taxon>Hexapoda</taxon>
        <taxon>Insecta</taxon>
        <taxon>Pterygota</taxon>
        <taxon>Neoptera</taxon>
        <taxon>Endopterygota</taxon>
        <taxon>Hymenoptera</taxon>
        <taxon>Cephoidea</taxon>
        <taxon>Cephidae</taxon>
        <taxon>Cephus</taxon>
    </lineage>
</organism>
<dbReference type="Proteomes" id="UP000694920">
    <property type="component" value="Unplaced"/>
</dbReference>
<dbReference type="GO" id="GO:0006508">
    <property type="term" value="P:proteolysis"/>
    <property type="evidence" value="ECO:0007669"/>
    <property type="project" value="InterPro"/>
</dbReference>
<feature type="signal peptide" evidence="2">
    <location>
        <begin position="1"/>
        <end position="23"/>
    </location>
</feature>
<dbReference type="SMART" id="SM00020">
    <property type="entry name" value="Tryp_SPc"/>
    <property type="match status" value="1"/>
</dbReference>
<dbReference type="InterPro" id="IPR009003">
    <property type="entry name" value="Peptidase_S1_PA"/>
</dbReference>
<feature type="domain" description="Peptidase S1" evidence="3">
    <location>
        <begin position="134"/>
        <end position="444"/>
    </location>
</feature>
<evidence type="ECO:0000256" key="1">
    <source>
        <dbReference type="SAM" id="MobiDB-lite"/>
    </source>
</evidence>
<dbReference type="InterPro" id="IPR001254">
    <property type="entry name" value="Trypsin_dom"/>
</dbReference>
<dbReference type="GO" id="GO:0004252">
    <property type="term" value="F:serine-type endopeptidase activity"/>
    <property type="evidence" value="ECO:0007669"/>
    <property type="project" value="InterPro"/>
</dbReference>
<dbReference type="KEGG" id="ccin:107273477"/>
<evidence type="ECO:0000313" key="5">
    <source>
        <dbReference type="RefSeq" id="XP_015607209.1"/>
    </source>
</evidence>
<proteinExistence type="predicted"/>
<dbReference type="SUPFAM" id="SSF50494">
    <property type="entry name" value="Trypsin-like serine proteases"/>
    <property type="match status" value="1"/>
</dbReference>
<feature type="region of interest" description="Disordered" evidence="1">
    <location>
        <begin position="548"/>
        <end position="581"/>
    </location>
</feature>
<name>A0AAJ7CCG0_CEPCN</name>
<feature type="compositionally biased region" description="Polar residues" evidence="1">
    <location>
        <begin position="86"/>
        <end position="100"/>
    </location>
</feature>
<dbReference type="AlphaFoldDB" id="A0AAJ7CCG0"/>
<feature type="region of interest" description="Disordered" evidence="1">
    <location>
        <begin position="35"/>
        <end position="100"/>
    </location>
</feature>
<accession>A0AAJ7CCG0</accession>
<dbReference type="PROSITE" id="PS50240">
    <property type="entry name" value="TRYPSIN_DOM"/>
    <property type="match status" value="1"/>
</dbReference>
<dbReference type="RefSeq" id="XP_015607209.1">
    <property type="nucleotide sequence ID" value="XM_015751723.2"/>
</dbReference>
<dbReference type="PANTHER" id="PTHR24260">
    <property type="match status" value="1"/>
</dbReference>
<evidence type="ECO:0000256" key="2">
    <source>
        <dbReference type="SAM" id="SignalP"/>
    </source>
</evidence>
<evidence type="ECO:0000259" key="3">
    <source>
        <dbReference type="PROSITE" id="PS50240"/>
    </source>
</evidence>
<feature type="region of interest" description="Disordered" evidence="1">
    <location>
        <begin position="658"/>
        <end position="692"/>
    </location>
</feature>
<gene>
    <name evidence="5" type="primary">LOC107273477</name>
</gene>
<sequence>MRKIFVIPLICAVSLLCCRFVKSVNDTHFHDKSIEESEETETTTMDTTTVTKITETTETTRKTTKMPTESSNSNLTTEKPAEKVNSEQPSETIVSNDNTKGNWMKVKNSIRDDLMNVQAILVKDEEVTKQCQTANLEAKTRYLMCGGSIISDHHVLTSASCIHEATHIRHNIKAPLAVVIAPTKSGSQIIRVQDYVIHPNHQDDPHKANHLDHNLAILKLACRIKSNILKKVKLPESPFTEICGDGNCMATFFRKLGKSSYRMYEITAENIPLSKRKRDQSAVLWSTKVSSVTEGPGIDKKRNNREVRKLIHPPTFDISFAATGAERANRNWLKVSSDTDNTKKANTQSTIVSTSATTITEKTTRKMGPMKTTDKSIINNNSVKSIMTRASDGTSRCPSTGTPVMSEDVQTALVSVPCDDRQPFRAWGYTDLFVNIDWINHTVENLKKPEKPASENVGTGPCHTCIFNFYFAKGHDQKYGSSEKPDCSKVITIASKDNGLSSNIMQSLKIRVLNDNNKNPIVFHSNFGAQSGPALPTAYAAAPAREYRSNADSIDQTSNDDNRRSTMEKRRNVTGNCTPEPDILGMGLNGKMTQIKKASLATEIRDNTLMERMKFFNFQNQKKTIQNQSQRDMYTEGQDYGHYIDKEPNVVPEASKTIFPRGGGKFENQQPRLPVRSTENRAKNNQSDTSPLDAANATLLYPNLRGFFKDPKKLSNYPEIMENSNTDDSPEDHMIIVKLRIEEPRYDPLKTSSEVEEAILKNMSVMIDGDRSKNSEIYVNGKSLKDSEIYVYGERTRKSRNYRENRDFRYSSKTTQIYQIDRTTDKSITWANDRIVRLPSSTGYATRQERQSYAVNKATVETRNYNNGHPGRPMEFSDNVANLRAARKQDLHELFRKNRQKGRD</sequence>
<dbReference type="Gene3D" id="2.40.10.10">
    <property type="entry name" value="Trypsin-like serine proteases"/>
    <property type="match status" value="1"/>
</dbReference>
<keyword evidence="4" id="KW-1185">Reference proteome</keyword>